<dbReference type="InterPro" id="IPR019410">
    <property type="entry name" value="Methyltransf_16"/>
</dbReference>
<reference evidence="1 2" key="1">
    <citation type="journal article" date="2018" name="MBio">
        <title>Comparative Genomics Reveals the Core Gene Toolbox for the Fungus-Insect Symbiosis.</title>
        <authorList>
            <person name="Wang Y."/>
            <person name="Stata M."/>
            <person name="Wang W."/>
            <person name="Stajich J.E."/>
            <person name="White M.M."/>
            <person name="Moncalvo J.M."/>
        </authorList>
    </citation>
    <scope>NUCLEOTIDE SEQUENCE [LARGE SCALE GENOMIC DNA]</scope>
    <source>
        <strain evidence="1 2">SC-DP-2</strain>
    </source>
</reference>
<keyword evidence="2" id="KW-1185">Reference proteome</keyword>
<dbReference type="AlphaFoldDB" id="A0A2T9ZF76"/>
<dbReference type="InterPro" id="IPR029063">
    <property type="entry name" value="SAM-dependent_MTases_sf"/>
</dbReference>
<dbReference type="Gene3D" id="3.40.50.150">
    <property type="entry name" value="Vaccinia Virus protein VP39"/>
    <property type="match status" value="1"/>
</dbReference>
<dbReference type="STRING" id="133381.A0A2T9ZF76"/>
<proteinExistence type="predicted"/>
<dbReference type="PANTHER" id="PTHR14614:SF157">
    <property type="entry name" value="METHYLTRANSFERASE TYPE 12 DOMAIN-CONTAINING PROTEIN"/>
    <property type="match status" value="1"/>
</dbReference>
<dbReference type="EMBL" id="MBFS01000259">
    <property type="protein sequence ID" value="PVV03236.1"/>
    <property type="molecule type" value="Genomic_DNA"/>
</dbReference>
<gene>
    <name evidence="1" type="ORF">BB560_002295</name>
</gene>
<comment type="caution">
    <text evidence="1">The sequence shown here is derived from an EMBL/GenBank/DDBJ whole genome shotgun (WGS) entry which is preliminary data.</text>
</comment>
<dbReference type="Pfam" id="PF10294">
    <property type="entry name" value="Methyltransf_16"/>
    <property type="match status" value="1"/>
</dbReference>
<organism evidence="1 2">
    <name type="scientific">Smittium megazygosporum</name>
    <dbReference type="NCBI Taxonomy" id="133381"/>
    <lineage>
        <taxon>Eukaryota</taxon>
        <taxon>Fungi</taxon>
        <taxon>Fungi incertae sedis</taxon>
        <taxon>Zoopagomycota</taxon>
        <taxon>Kickxellomycotina</taxon>
        <taxon>Harpellomycetes</taxon>
        <taxon>Harpellales</taxon>
        <taxon>Legeriomycetaceae</taxon>
        <taxon>Smittium</taxon>
    </lineage>
</organism>
<evidence type="ECO:0008006" key="3">
    <source>
        <dbReference type="Google" id="ProtNLM"/>
    </source>
</evidence>
<dbReference type="SUPFAM" id="SSF53335">
    <property type="entry name" value="S-adenosyl-L-methionine-dependent methyltransferases"/>
    <property type="match status" value="1"/>
</dbReference>
<evidence type="ECO:0000313" key="1">
    <source>
        <dbReference type="EMBL" id="PVV03236.1"/>
    </source>
</evidence>
<dbReference type="OrthoDB" id="443981at2759"/>
<dbReference type="Proteomes" id="UP000245609">
    <property type="component" value="Unassembled WGS sequence"/>
</dbReference>
<name>A0A2T9ZF76_9FUNG</name>
<protein>
    <recommendedName>
        <fullName evidence="3">FAM86 N-terminal domain-containing protein</fullName>
    </recommendedName>
</protein>
<dbReference type="PANTHER" id="PTHR14614">
    <property type="entry name" value="HEPATOCELLULAR CARCINOMA-ASSOCIATED ANTIGEN"/>
    <property type="match status" value="1"/>
</dbReference>
<sequence>MVLSVPPFPGKNNSKLEHFEETVDYVLSQLEQHRGITPEAFPSVSETSLYYPWNLLDPIDKNWCISWLKTVIKYATISLETSEADLAQRFEVLLSNSAKALAELSGKAGSGSVKAGITCWDSNANSTVLTINEPDFADADVGAKTWGSSILLSRWIIRKEIDVSGYKNIIELGSGTGLCGLAIGKALLDSESDHSLVVTDYIPSILDSVKSGFLSTFNLEKTAFLESNTISLSQFLQATISACDWFSFNQYTVDNESKESISLLNISQTQNHEIVEPPIANYSDVKDSISFIKNQKNSYLSLDWESSLHKFDLVVASDVLYEISHALIIPRIVNHLLSTKNILKDSSGYTRDFFQNSSALFKRAPIFVIVVPLRKTHWNEVNVFMSEMQKLGFISEFQKDTTLEQDISDWLDSLESQTNISVSRKNEILSCSNIADDQTYRIWIWSRTNIPEA</sequence>
<accession>A0A2T9ZF76</accession>
<evidence type="ECO:0000313" key="2">
    <source>
        <dbReference type="Proteomes" id="UP000245609"/>
    </source>
</evidence>